<dbReference type="AlphaFoldDB" id="A0A7T5R2H8"/>
<dbReference type="Proteomes" id="UP000595362">
    <property type="component" value="Chromosome"/>
</dbReference>
<proteinExistence type="predicted"/>
<protein>
    <submittedName>
        <fullName evidence="1">Uncharacterized protein</fullName>
    </submittedName>
</protein>
<evidence type="ECO:0000313" key="2">
    <source>
        <dbReference type="Proteomes" id="UP000595362"/>
    </source>
</evidence>
<accession>A0A7T5R2H8</accession>
<sequence length="155" mass="17125">MTMTYRAARDPVTSQLALFVRQKEGLPFNARHEYPVAIFSGATEAFPLEAQKVAENMADLLNHRTPLHKLSSGGARIFYSRTDDSIILRTRKCAGVSVPALTLMVSSKSSVADLGQDILTRMDQVFMKRVCDLIIPEKASAPDLQQKRPEPPAVP</sequence>
<dbReference type="EMBL" id="CP066681">
    <property type="protein sequence ID" value="QQG36267.1"/>
    <property type="molecule type" value="Genomic_DNA"/>
</dbReference>
<gene>
    <name evidence="1" type="ORF">HYS17_00290</name>
</gene>
<name>A0A7T5R2H8_9BACT</name>
<organism evidence="1 2">
    <name type="scientific">Micavibrio aeruginosavorus</name>
    <dbReference type="NCBI Taxonomy" id="349221"/>
    <lineage>
        <taxon>Bacteria</taxon>
        <taxon>Pseudomonadati</taxon>
        <taxon>Bdellovibrionota</taxon>
        <taxon>Bdellovibrionia</taxon>
        <taxon>Bdellovibrionales</taxon>
        <taxon>Pseudobdellovibrionaceae</taxon>
        <taxon>Micavibrio</taxon>
    </lineage>
</organism>
<evidence type="ECO:0000313" key="1">
    <source>
        <dbReference type="EMBL" id="QQG36267.1"/>
    </source>
</evidence>
<reference evidence="1 2" key="1">
    <citation type="submission" date="2020-07" db="EMBL/GenBank/DDBJ databases">
        <title>Huge and variable diversity of episymbiotic CPR bacteria and DPANN archaea in groundwater ecosystems.</title>
        <authorList>
            <person name="He C.Y."/>
            <person name="Keren R."/>
            <person name="Whittaker M."/>
            <person name="Farag I.F."/>
            <person name="Doudna J."/>
            <person name="Cate J.H.D."/>
            <person name="Banfield J.F."/>
        </authorList>
    </citation>
    <scope>NUCLEOTIDE SEQUENCE [LARGE SCALE GENOMIC DNA]</scope>
    <source>
        <strain evidence="1">NC_groundwater_70_Ag_B-0.1um_54_66</strain>
    </source>
</reference>